<dbReference type="GO" id="GO:0005858">
    <property type="term" value="C:axonemal dynein complex"/>
    <property type="evidence" value="ECO:0007669"/>
    <property type="project" value="TreeGrafter"/>
</dbReference>
<evidence type="ECO:0000256" key="1">
    <source>
        <dbReference type="ARBA" id="ARBA00008887"/>
    </source>
</evidence>
<dbReference type="InterPro" id="IPR026983">
    <property type="entry name" value="DHC"/>
</dbReference>
<dbReference type="GO" id="GO:0051959">
    <property type="term" value="F:dynein light intermediate chain binding"/>
    <property type="evidence" value="ECO:0007669"/>
    <property type="project" value="InterPro"/>
</dbReference>
<dbReference type="PANTHER" id="PTHR46532:SF4">
    <property type="entry name" value="AAA+ ATPASE DOMAIN-CONTAINING PROTEIN"/>
    <property type="match status" value="1"/>
</dbReference>
<dbReference type="GO" id="GO:0045505">
    <property type="term" value="F:dynein intermediate chain binding"/>
    <property type="evidence" value="ECO:0007669"/>
    <property type="project" value="InterPro"/>
</dbReference>
<evidence type="ECO:0000313" key="2">
    <source>
        <dbReference type="EMBL" id="KAJ8937281.1"/>
    </source>
</evidence>
<accession>A0AAV8XF86</accession>
<sequence length="155" mass="18312">MKIKWFFCKEKLLNSYEVVKALVIRNDTIRLNIPSLFLPMMRAQLLKMENVFMPGFSTITWTSMKIPEFCQEVTNVLDYIEMFVKEVRDMKEARIDEVLDTLSVTSLVYLPEDAISPSEFLEENVKHRQKNKYILKAKCVYTVWKNVLNNPGLFF</sequence>
<dbReference type="GO" id="GO:0007018">
    <property type="term" value="P:microtubule-based movement"/>
    <property type="evidence" value="ECO:0007669"/>
    <property type="project" value="InterPro"/>
</dbReference>
<dbReference type="PANTHER" id="PTHR46532">
    <property type="entry name" value="MALE FERTILITY FACTOR KL5"/>
    <property type="match status" value="1"/>
</dbReference>
<proteinExistence type="inferred from homology"/>
<keyword evidence="3" id="KW-1185">Reference proteome</keyword>
<dbReference type="EMBL" id="JANEYF010003326">
    <property type="protein sequence ID" value="KAJ8937281.1"/>
    <property type="molecule type" value="Genomic_DNA"/>
</dbReference>
<dbReference type="AlphaFoldDB" id="A0AAV8XF86"/>
<dbReference type="Proteomes" id="UP001162156">
    <property type="component" value="Unassembled WGS sequence"/>
</dbReference>
<comment type="similarity">
    <text evidence="1">Belongs to the dynein heavy chain family.</text>
</comment>
<reference evidence="2" key="1">
    <citation type="journal article" date="2023" name="Insect Mol. Biol.">
        <title>Genome sequencing provides insights into the evolution of gene families encoding plant cell wall-degrading enzymes in longhorned beetles.</title>
        <authorList>
            <person name="Shin N.R."/>
            <person name="Okamura Y."/>
            <person name="Kirsch R."/>
            <person name="Pauchet Y."/>
        </authorList>
    </citation>
    <scope>NUCLEOTIDE SEQUENCE</scope>
    <source>
        <strain evidence="2">RBIC_L_NR</strain>
    </source>
</reference>
<organism evidence="2 3">
    <name type="scientific">Rhamnusium bicolor</name>
    <dbReference type="NCBI Taxonomy" id="1586634"/>
    <lineage>
        <taxon>Eukaryota</taxon>
        <taxon>Metazoa</taxon>
        <taxon>Ecdysozoa</taxon>
        <taxon>Arthropoda</taxon>
        <taxon>Hexapoda</taxon>
        <taxon>Insecta</taxon>
        <taxon>Pterygota</taxon>
        <taxon>Neoptera</taxon>
        <taxon>Endopterygota</taxon>
        <taxon>Coleoptera</taxon>
        <taxon>Polyphaga</taxon>
        <taxon>Cucujiformia</taxon>
        <taxon>Chrysomeloidea</taxon>
        <taxon>Cerambycidae</taxon>
        <taxon>Lepturinae</taxon>
        <taxon>Rhagiini</taxon>
        <taxon>Rhamnusium</taxon>
    </lineage>
</organism>
<comment type="caution">
    <text evidence="2">The sequence shown here is derived from an EMBL/GenBank/DDBJ whole genome shotgun (WGS) entry which is preliminary data.</text>
</comment>
<name>A0AAV8XF86_9CUCU</name>
<protein>
    <submittedName>
        <fullName evidence="2">Uncharacterized protein</fullName>
    </submittedName>
</protein>
<evidence type="ECO:0000313" key="3">
    <source>
        <dbReference type="Proteomes" id="UP001162156"/>
    </source>
</evidence>
<gene>
    <name evidence="2" type="ORF">NQ314_011969</name>
</gene>